<dbReference type="EMBL" id="NMVJ01000001">
    <property type="protein sequence ID" value="OYN92411.1"/>
    <property type="molecule type" value="Genomic_DNA"/>
</dbReference>
<comment type="caution">
    <text evidence="4">The sequence shown here is derived from an EMBL/GenBank/DDBJ whole genome shotgun (WGS) entry which is preliminary data.</text>
</comment>
<evidence type="ECO:0000256" key="2">
    <source>
        <dbReference type="ARBA" id="ARBA00023172"/>
    </source>
</evidence>
<dbReference type="PANTHER" id="PTHR30461">
    <property type="entry name" value="DNA-INVERTASE FROM LAMBDOID PROPHAGE"/>
    <property type="match status" value="1"/>
</dbReference>
<accession>A0A255EN71</accession>
<evidence type="ECO:0000313" key="4">
    <source>
        <dbReference type="EMBL" id="OYN92411.1"/>
    </source>
</evidence>
<keyword evidence="1" id="KW-0238">DNA-binding</keyword>
<dbReference type="SMART" id="SM00857">
    <property type="entry name" value="Resolvase"/>
    <property type="match status" value="1"/>
</dbReference>
<name>A0A255EN71_9ACTN</name>
<dbReference type="InterPro" id="IPR036162">
    <property type="entry name" value="Resolvase-like_N_sf"/>
</dbReference>
<dbReference type="OrthoDB" id="4807504at2"/>
<keyword evidence="5" id="KW-1185">Reference proteome</keyword>
<keyword evidence="2" id="KW-0233">DNA recombination</keyword>
<dbReference type="Proteomes" id="UP000216300">
    <property type="component" value="Unassembled WGS sequence"/>
</dbReference>
<evidence type="ECO:0000313" key="5">
    <source>
        <dbReference type="Proteomes" id="UP000216300"/>
    </source>
</evidence>
<reference evidence="4 5" key="1">
    <citation type="submission" date="2017-07" db="EMBL/GenBank/DDBJ databases">
        <title>Draft whole genome sequences of clinical Proprionibacteriaceae strains.</title>
        <authorList>
            <person name="Bernier A.-M."/>
            <person name="Bernard K."/>
            <person name="Domingo M.-C."/>
        </authorList>
    </citation>
    <scope>NUCLEOTIDE SEQUENCE [LARGE SCALE GENOMIC DNA]</scope>
    <source>
        <strain evidence="4 5">NML 150081</strain>
    </source>
</reference>
<dbReference type="GO" id="GO:0003677">
    <property type="term" value="F:DNA binding"/>
    <property type="evidence" value="ECO:0007669"/>
    <property type="project" value="UniProtKB-KW"/>
</dbReference>
<dbReference type="GO" id="GO:0000150">
    <property type="term" value="F:DNA strand exchange activity"/>
    <property type="evidence" value="ECO:0007669"/>
    <property type="project" value="InterPro"/>
</dbReference>
<organism evidence="4 5">
    <name type="scientific">Parenemella sanctibonifatiensis</name>
    <dbReference type="NCBI Taxonomy" id="2016505"/>
    <lineage>
        <taxon>Bacteria</taxon>
        <taxon>Bacillati</taxon>
        <taxon>Actinomycetota</taxon>
        <taxon>Actinomycetes</taxon>
        <taxon>Propionibacteriales</taxon>
        <taxon>Propionibacteriaceae</taxon>
        <taxon>Parenemella</taxon>
    </lineage>
</organism>
<protein>
    <recommendedName>
        <fullName evidence="3">Resolvase/invertase-type recombinase catalytic domain-containing protein</fullName>
    </recommendedName>
</protein>
<sequence length="133" mass="14672">MKAVTYRYSAAENPTWLDQQEADCRRYADEHGMTVTEVFTDVGRSRHGLQGVLDAVEREDETGLIVTDLARLGSKYADHVAVVQQLHDAGVDIHVTKDRTTSSVEEDLIAVRQAQLDAQARRPFLSGGNGSTD</sequence>
<dbReference type="InterPro" id="IPR006119">
    <property type="entry name" value="Resolv_N"/>
</dbReference>
<dbReference type="SUPFAM" id="SSF53041">
    <property type="entry name" value="Resolvase-like"/>
    <property type="match status" value="1"/>
</dbReference>
<dbReference type="InterPro" id="IPR050639">
    <property type="entry name" value="SSR_resolvase"/>
</dbReference>
<dbReference type="PANTHER" id="PTHR30461:SF2">
    <property type="entry name" value="SERINE RECOMBINASE PINE-RELATED"/>
    <property type="match status" value="1"/>
</dbReference>
<dbReference type="AlphaFoldDB" id="A0A255EN71"/>
<proteinExistence type="predicted"/>
<evidence type="ECO:0000259" key="3">
    <source>
        <dbReference type="SMART" id="SM00857"/>
    </source>
</evidence>
<dbReference type="Gene3D" id="3.40.50.1390">
    <property type="entry name" value="Resolvase, N-terminal catalytic domain"/>
    <property type="match status" value="1"/>
</dbReference>
<dbReference type="CDD" id="cd00338">
    <property type="entry name" value="Ser_Recombinase"/>
    <property type="match status" value="1"/>
</dbReference>
<gene>
    <name evidence="4" type="ORF">CGZ91_02650</name>
</gene>
<feature type="domain" description="Resolvase/invertase-type recombinase catalytic" evidence="3">
    <location>
        <begin position="2"/>
        <end position="122"/>
    </location>
</feature>
<dbReference type="RefSeq" id="WP_094452380.1">
    <property type="nucleotide sequence ID" value="NZ_NMVJ01000001.1"/>
</dbReference>
<dbReference type="Pfam" id="PF00239">
    <property type="entry name" value="Resolvase"/>
    <property type="match status" value="1"/>
</dbReference>
<evidence type="ECO:0000256" key="1">
    <source>
        <dbReference type="ARBA" id="ARBA00023125"/>
    </source>
</evidence>